<dbReference type="Proteomes" id="UP000774326">
    <property type="component" value="Unassembled WGS sequence"/>
</dbReference>
<reference evidence="2" key="1">
    <citation type="journal article" date="2021" name="Open Biol.">
        <title>Shared evolutionary footprints suggest mitochondrial oxidative damage underlies multiple complex I losses in fungi.</title>
        <authorList>
            <person name="Schikora-Tamarit M.A."/>
            <person name="Marcet-Houben M."/>
            <person name="Nosek J."/>
            <person name="Gabaldon T."/>
        </authorList>
    </citation>
    <scope>NUCLEOTIDE SEQUENCE</scope>
    <source>
        <strain evidence="2">CBS2887</strain>
    </source>
</reference>
<dbReference type="OrthoDB" id="4019919at2759"/>
<dbReference type="AlphaFoldDB" id="A0A9P8QBS3"/>
<accession>A0A9P8QBS3</accession>
<name>A0A9P8QBS3_WICPI</name>
<protein>
    <submittedName>
        <fullName evidence="2">Uncharacterized protein</fullName>
    </submittedName>
</protein>
<comment type="caution">
    <text evidence="2">The sequence shown here is derived from an EMBL/GenBank/DDBJ whole genome shotgun (WGS) entry which is preliminary data.</text>
</comment>
<feature type="coiled-coil region" evidence="1">
    <location>
        <begin position="233"/>
        <end position="327"/>
    </location>
</feature>
<gene>
    <name evidence="2" type="ORF">WICPIJ_002267</name>
</gene>
<organism evidence="2 3">
    <name type="scientific">Wickerhamomyces pijperi</name>
    <name type="common">Yeast</name>
    <name type="synonym">Pichia pijperi</name>
    <dbReference type="NCBI Taxonomy" id="599730"/>
    <lineage>
        <taxon>Eukaryota</taxon>
        <taxon>Fungi</taxon>
        <taxon>Dikarya</taxon>
        <taxon>Ascomycota</taxon>
        <taxon>Saccharomycotina</taxon>
        <taxon>Saccharomycetes</taxon>
        <taxon>Phaffomycetales</taxon>
        <taxon>Wickerhamomycetaceae</taxon>
        <taxon>Wickerhamomyces</taxon>
    </lineage>
</organism>
<sequence length="402" mass="46322">MSPIIPSDTKFITAIIHWLSLFPDSPILFNDSFNCLYEPMQIVKILKLVMDDSFDLGVELEEVQGQEEEGDKEDLENDRSSMMTQRYKLIFQKVLSYYKDNMKSRKKICKYLDMIRFEDFDIVSKMLKSGYMSGSGYPDVTLRQLGLCSPTDEAGAHRLTRPLSKGTAASQSGLAEFLRDSPTKINLDYNLNILCCIFFEIGLHSYRSSICMSLMWMLSDEDQRELTCYINDEQELKNKCLLMEERLKLLQLENVAMKKSFSETENELKRTRKKVKSLESEVDLISADCAKVLEAKESEIQLLKQEMKKYRQQAKSKDQEIQQLNDDFKTLNISLNGPNASNALSSPSKKRLKRLAQSALANAPVTTEEYPYDMLLFDYKLVGEVLRDYVLKASVASQRRQY</sequence>
<dbReference type="EMBL" id="JAEUBG010001213">
    <property type="protein sequence ID" value="KAH3686745.1"/>
    <property type="molecule type" value="Genomic_DNA"/>
</dbReference>
<keyword evidence="1" id="KW-0175">Coiled coil</keyword>
<reference evidence="2" key="2">
    <citation type="submission" date="2021-01" db="EMBL/GenBank/DDBJ databases">
        <authorList>
            <person name="Schikora-Tamarit M.A."/>
        </authorList>
    </citation>
    <scope>NUCLEOTIDE SEQUENCE</scope>
    <source>
        <strain evidence="2">CBS2887</strain>
    </source>
</reference>
<evidence type="ECO:0000313" key="2">
    <source>
        <dbReference type="EMBL" id="KAH3686745.1"/>
    </source>
</evidence>
<evidence type="ECO:0000256" key="1">
    <source>
        <dbReference type="SAM" id="Coils"/>
    </source>
</evidence>
<proteinExistence type="predicted"/>
<evidence type="ECO:0000313" key="3">
    <source>
        <dbReference type="Proteomes" id="UP000774326"/>
    </source>
</evidence>
<keyword evidence="3" id="KW-1185">Reference proteome</keyword>